<comment type="similarity">
    <text evidence="1">Belongs to the glycosyltransferase 2 family.</text>
</comment>
<name>A0A6H1ZAT1_9ZZZZ</name>
<dbReference type="EMBL" id="MT144598">
    <property type="protein sequence ID" value="QJH94257.1"/>
    <property type="molecule type" value="Genomic_DNA"/>
</dbReference>
<feature type="domain" description="Glycosyltransferase 2-like" evidence="4">
    <location>
        <begin position="4"/>
        <end position="139"/>
    </location>
</feature>
<dbReference type="Gene3D" id="3.90.550.10">
    <property type="entry name" value="Spore Coat Polysaccharide Biosynthesis Protein SpsA, Chain A"/>
    <property type="match status" value="1"/>
</dbReference>
<keyword evidence="3 5" id="KW-0808">Transferase</keyword>
<proteinExistence type="inferred from homology"/>
<dbReference type="InterPro" id="IPR029044">
    <property type="entry name" value="Nucleotide-diphossugar_trans"/>
</dbReference>
<organism evidence="5">
    <name type="scientific">viral metagenome</name>
    <dbReference type="NCBI Taxonomy" id="1070528"/>
    <lineage>
        <taxon>unclassified sequences</taxon>
        <taxon>metagenomes</taxon>
        <taxon>organismal metagenomes</taxon>
    </lineage>
</organism>
<evidence type="ECO:0000313" key="5">
    <source>
        <dbReference type="EMBL" id="QJA44541.1"/>
    </source>
</evidence>
<keyword evidence="2" id="KW-0328">Glycosyltransferase</keyword>
<evidence type="ECO:0000256" key="3">
    <source>
        <dbReference type="ARBA" id="ARBA00022679"/>
    </source>
</evidence>
<dbReference type="EMBL" id="MT143977">
    <property type="protein sequence ID" value="QJA44541.1"/>
    <property type="molecule type" value="Genomic_DNA"/>
</dbReference>
<dbReference type="Pfam" id="PF00535">
    <property type="entry name" value="Glycos_transf_2"/>
    <property type="match status" value="1"/>
</dbReference>
<sequence>MSISIIIPCFDRFDLTNDLLNGLYRVEREKIAEVVIVDDGSLKAETSIGLADWQNKWDAIRVLRFCDNVGFTLAANAGLRSAIGDVKVLISNDVQIHAPFLDGVIELLSRNPNYLIGNLLRTGDTGWNAFVVDGNKITFIYLEGYFLAARKQTWETLGYFDEQYAPGDYEDISLSTKAMNTPGFDIIALNNPAIVHLGAQTFCYSDKRLRITEVNKRKFEKKWLK</sequence>
<protein>
    <submittedName>
        <fullName evidence="5">Putative glycosyltransferase</fullName>
    </submittedName>
</protein>
<dbReference type="PANTHER" id="PTHR43179">
    <property type="entry name" value="RHAMNOSYLTRANSFERASE WBBL"/>
    <property type="match status" value="1"/>
</dbReference>
<dbReference type="PANTHER" id="PTHR43179:SF12">
    <property type="entry name" value="GALACTOFURANOSYLTRANSFERASE GLFT2"/>
    <property type="match status" value="1"/>
</dbReference>
<dbReference type="InterPro" id="IPR001173">
    <property type="entry name" value="Glyco_trans_2-like"/>
</dbReference>
<reference evidence="5" key="1">
    <citation type="submission" date="2020-03" db="EMBL/GenBank/DDBJ databases">
        <title>The deep terrestrial virosphere.</title>
        <authorList>
            <person name="Holmfeldt K."/>
            <person name="Nilsson E."/>
            <person name="Simone D."/>
            <person name="Lopez-Fernandez M."/>
            <person name="Wu X."/>
            <person name="de Brujin I."/>
            <person name="Lundin D."/>
            <person name="Andersson A."/>
            <person name="Bertilsson S."/>
            <person name="Dopson M."/>
        </authorList>
    </citation>
    <scope>NUCLEOTIDE SEQUENCE</scope>
    <source>
        <strain evidence="5">TM448A00111</strain>
        <strain evidence="6">TM448B00196</strain>
    </source>
</reference>
<evidence type="ECO:0000256" key="1">
    <source>
        <dbReference type="ARBA" id="ARBA00006739"/>
    </source>
</evidence>
<dbReference type="SUPFAM" id="SSF53448">
    <property type="entry name" value="Nucleotide-diphospho-sugar transferases"/>
    <property type="match status" value="1"/>
</dbReference>
<dbReference type="AlphaFoldDB" id="A0A6H1ZAT1"/>
<evidence type="ECO:0000259" key="4">
    <source>
        <dbReference type="Pfam" id="PF00535"/>
    </source>
</evidence>
<gene>
    <name evidence="5" type="ORF">TM448A00111_0044</name>
    <name evidence="6" type="ORF">TM448B00196_0044</name>
</gene>
<accession>A0A6H1ZAT1</accession>
<evidence type="ECO:0000256" key="2">
    <source>
        <dbReference type="ARBA" id="ARBA00022676"/>
    </source>
</evidence>
<dbReference type="GO" id="GO:0016757">
    <property type="term" value="F:glycosyltransferase activity"/>
    <property type="evidence" value="ECO:0007669"/>
    <property type="project" value="UniProtKB-KW"/>
</dbReference>
<evidence type="ECO:0000313" key="6">
    <source>
        <dbReference type="EMBL" id="QJH94257.1"/>
    </source>
</evidence>